<sequence>MNPRPDSLTGEYFRISLPWKRTMVFADELLPLVRDIAAGRAQDGAGKLPLTAEEARAALAPLGLDGP</sequence>
<name>A0ABV6WZF9_9ACTN</name>
<evidence type="ECO:0000313" key="2">
    <source>
        <dbReference type="Proteomes" id="UP001592530"/>
    </source>
</evidence>
<organism evidence="1 2">
    <name type="scientific">Streptacidiphilus alkalitolerans</name>
    <dbReference type="NCBI Taxonomy" id="3342712"/>
    <lineage>
        <taxon>Bacteria</taxon>
        <taxon>Bacillati</taxon>
        <taxon>Actinomycetota</taxon>
        <taxon>Actinomycetes</taxon>
        <taxon>Kitasatosporales</taxon>
        <taxon>Streptomycetaceae</taxon>
        <taxon>Streptacidiphilus</taxon>
    </lineage>
</organism>
<protein>
    <submittedName>
        <fullName evidence="1">Uncharacterized protein</fullName>
    </submittedName>
</protein>
<gene>
    <name evidence="1" type="ORF">ACEZDB_12020</name>
</gene>
<dbReference type="EMBL" id="JBHEZY010000004">
    <property type="protein sequence ID" value="MFC1431371.1"/>
    <property type="molecule type" value="Genomic_DNA"/>
</dbReference>
<reference evidence="1 2" key="1">
    <citation type="submission" date="2024-09" db="EMBL/GenBank/DDBJ databases">
        <authorList>
            <person name="Lee S.D."/>
        </authorList>
    </citation>
    <scope>NUCLEOTIDE SEQUENCE [LARGE SCALE GENOMIC DNA]</scope>
    <source>
        <strain evidence="1 2">N1-3</strain>
    </source>
</reference>
<evidence type="ECO:0000313" key="1">
    <source>
        <dbReference type="EMBL" id="MFC1431371.1"/>
    </source>
</evidence>
<dbReference type="Proteomes" id="UP001592530">
    <property type="component" value="Unassembled WGS sequence"/>
</dbReference>
<proteinExistence type="predicted"/>
<accession>A0ABV6WZF9</accession>
<dbReference type="RefSeq" id="WP_380551830.1">
    <property type="nucleotide sequence ID" value="NZ_JBHEZY010000004.1"/>
</dbReference>
<comment type="caution">
    <text evidence="1">The sequence shown here is derived from an EMBL/GenBank/DDBJ whole genome shotgun (WGS) entry which is preliminary data.</text>
</comment>